<organism evidence="2 3">
    <name type="scientific">Sphingomonas chungangi</name>
    <dbReference type="NCBI Taxonomy" id="2683589"/>
    <lineage>
        <taxon>Bacteria</taxon>
        <taxon>Pseudomonadati</taxon>
        <taxon>Pseudomonadota</taxon>
        <taxon>Alphaproteobacteria</taxon>
        <taxon>Sphingomonadales</taxon>
        <taxon>Sphingomonadaceae</taxon>
        <taxon>Sphingomonas</taxon>
    </lineage>
</organism>
<protein>
    <submittedName>
        <fullName evidence="2">Uncharacterized protein</fullName>
    </submittedName>
</protein>
<keyword evidence="3" id="KW-1185">Reference proteome</keyword>
<dbReference type="Proteomes" id="UP000570166">
    <property type="component" value="Unassembled WGS sequence"/>
</dbReference>
<keyword evidence="1" id="KW-1133">Transmembrane helix</keyword>
<feature type="transmembrane region" description="Helical" evidence="1">
    <location>
        <begin position="21"/>
        <end position="39"/>
    </location>
</feature>
<evidence type="ECO:0000256" key="1">
    <source>
        <dbReference type="SAM" id="Phobius"/>
    </source>
</evidence>
<proteinExistence type="predicted"/>
<dbReference type="EMBL" id="JACEIB010000002">
    <property type="protein sequence ID" value="MBA2933231.1"/>
    <property type="molecule type" value="Genomic_DNA"/>
</dbReference>
<reference evidence="2 3" key="1">
    <citation type="submission" date="2020-07" db="EMBL/GenBank/DDBJ databases">
        <authorList>
            <person name="Sun Q."/>
        </authorList>
    </citation>
    <scope>NUCLEOTIDE SEQUENCE [LARGE SCALE GENOMIC DNA]</scope>
    <source>
        <strain evidence="2 3">CGMCC 1.13654</strain>
    </source>
</reference>
<dbReference type="AlphaFoldDB" id="A0A838L1J0"/>
<accession>A0A838L1J0</accession>
<comment type="caution">
    <text evidence="2">The sequence shown here is derived from an EMBL/GenBank/DDBJ whole genome shotgun (WGS) entry which is preliminary data.</text>
</comment>
<keyword evidence="1" id="KW-0812">Transmembrane</keyword>
<evidence type="ECO:0000313" key="3">
    <source>
        <dbReference type="Proteomes" id="UP000570166"/>
    </source>
</evidence>
<dbReference type="RefSeq" id="WP_160366375.1">
    <property type="nucleotide sequence ID" value="NZ_JACEIB010000002.1"/>
</dbReference>
<keyword evidence="1" id="KW-0472">Membrane</keyword>
<evidence type="ECO:0000313" key="2">
    <source>
        <dbReference type="EMBL" id="MBA2933231.1"/>
    </source>
</evidence>
<name>A0A838L1J0_9SPHN</name>
<sequence length="206" mass="22340">MTEPTTDEPATPTSPRNRLDLILALCAIFISAVSLVVAIQQSRTERSLVAADTWPYLQRILNNEYDGHRTIAIGVSNDGVGPAKIKSVAMFFDGRPVASGIDLLRQCCGLDTGKPIPPQLPGGFESSIVDETVLRAGQDNPMLKFHEAEGSSAVVDRLRASLLKISFKACYCSTLDQCWTSDLRTTAITPVAECKPPEHPFDPNGR</sequence>
<gene>
    <name evidence="2" type="ORF">HZF05_03895</name>
</gene>